<keyword evidence="6" id="KW-0630">Potassium</keyword>
<dbReference type="Pfam" id="PF03493">
    <property type="entry name" value="BK_channel_a"/>
    <property type="match status" value="1"/>
</dbReference>
<dbReference type="InterPro" id="IPR003148">
    <property type="entry name" value="RCK_N"/>
</dbReference>
<evidence type="ECO:0000313" key="15">
    <source>
        <dbReference type="Proteomes" id="UP001159427"/>
    </source>
</evidence>
<evidence type="ECO:0000313" key="14">
    <source>
        <dbReference type="EMBL" id="CAH3158063.1"/>
    </source>
</evidence>
<evidence type="ECO:0000256" key="9">
    <source>
        <dbReference type="ARBA" id="ARBA00023136"/>
    </source>
</evidence>
<evidence type="ECO:0000256" key="8">
    <source>
        <dbReference type="ARBA" id="ARBA00023065"/>
    </source>
</evidence>
<keyword evidence="8" id="KW-0406">Ion transport</keyword>
<keyword evidence="15" id="KW-1185">Reference proteome</keyword>
<feature type="compositionally biased region" description="Basic and acidic residues" evidence="11">
    <location>
        <begin position="483"/>
        <end position="513"/>
    </location>
</feature>
<evidence type="ECO:0000256" key="7">
    <source>
        <dbReference type="ARBA" id="ARBA00022989"/>
    </source>
</evidence>
<evidence type="ECO:0000256" key="11">
    <source>
        <dbReference type="SAM" id="MobiDB-lite"/>
    </source>
</evidence>
<evidence type="ECO:0000259" key="13">
    <source>
        <dbReference type="PROSITE" id="PS51201"/>
    </source>
</evidence>
<keyword evidence="10" id="KW-0407">Ion channel</keyword>
<evidence type="ECO:0000256" key="3">
    <source>
        <dbReference type="ARBA" id="ARBA00022538"/>
    </source>
</evidence>
<dbReference type="SUPFAM" id="SSF81324">
    <property type="entry name" value="Voltage-gated potassium channels"/>
    <property type="match status" value="1"/>
</dbReference>
<feature type="transmembrane region" description="Helical" evidence="12">
    <location>
        <begin position="20"/>
        <end position="45"/>
    </location>
</feature>
<keyword evidence="9 12" id="KW-0472">Membrane</keyword>
<protein>
    <recommendedName>
        <fullName evidence="13">RCK N-terminal domain-containing protein</fullName>
    </recommendedName>
</protein>
<proteinExistence type="predicted"/>
<dbReference type="Pfam" id="PF22614">
    <property type="entry name" value="Slo-like_RCK"/>
    <property type="match status" value="2"/>
</dbReference>
<dbReference type="PANTHER" id="PTHR10027">
    <property type="entry name" value="CALCIUM-ACTIVATED POTASSIUM CHANNEL ALPHA CHAIN"/>
    <property type="match status" value="1"/>
</dbReference>
<dbReference type="InterPro" id="IPR047871">
    <property type="entry name" value="K_chnl_Slo-like"/>
</dbReference>
<evidence type="ECO:0000256" key="12">
    <source>
        <dbReference type="SAM" id="Phobius"/>
    </source>
</evidence>
<feature type="domain" description="RCK N-terminal" evidence="13">
    <location>
        <begin position="151"/>
        <end position="288"/>
    </location>
</feature>
<evidence type="ECO:0000256" key="5">
    <source>
        <dbReference type="ARBA" id="ARBA00022826"/>
    </source>
</evidence>
<dbReference type="EMBL" id="CALNXI010001161">
    <property type="protein sequence ID" value="CAH3158063.1"/>
    <property type="molecule type" value="Genomic_DNA"/>
</dbReference>
<keyword evidence="7 12" id="KW-1133">Transmembrane helix</keyword>
<evidence type="ECO:0000256" key="10">
    <source>
        <dbReference type="ARBA" id="ARBA00023303"/>
    </source>
</evidence>
<feature type="transmembrane region" description="Helical" evidence="12">
    <location>
        <begin position="57"/>
        <end position="78"/>
    </location>
</feature>
<dbReference type="PROSITE" id="PS51201">
    <property type="entry name" value="RCK_N"/>
    <property type="match status" value="1"/>
</dbReference>
<gene>
    <name evidence="14" type="ORF">PEVE_00002759</name>
</gene>
<accession>A0ABN8QAM8</accession>
<keyword evidence="3" id="KW-0633">Potassium transport</keyword>
<organism evidence="14 15">
    <name type="scientific">Porites evermanni</name>
    <dbReference type="NCBI Taxonomy" id="104178"/>
    <lineage>
        <taxon>Eukaryota</taxon>
        <taxon>Metazoa</taxon>
        <taxon>Cnidaria</taxon>
        <taxon>Anthozoa</taxon>
        <taxon>Hexacorallia</taxon>
        <taxon>Scleractinia</taxon>
        <taxon>Fungiina</taxon>
        <taxon>Poritidae</taxon>
        <taxon>Porites</taxon>
    </lineage>
</organism>
<keyword evidence="5" id="KW-0631">Potassium channel</keyword>
<dbReference type="Gene3D" id="1.10.287.70">
    <property type="match status" value="1"/>
</dbReference>
<dbReference type="Gene3D" id="3.40.50.720">
    <property type="entry name" value="NAD(P)-binding Rossmann-like Domain"/>
    <property type="match status" value="1"/>
</dbReference>
<comment type="caution">
    <text evidence="14">The sequence shown here is derived from an EMBL/GenBank/DDBJ whole genome shotgun (WGS) entry which is preliminary data.</text>
</comment>
<evidence type="ECO:0000256" key="4">
    <source>
        <dbReference type="ARBA" id="ARBA00022692"/>
    </source>
</evidence>
<name>A0ABN8QAM8_9CNID</name>
<dbReference type="InterPro" id="IPR003929">
    <property type="entry name" value="K_chnl_BK_asu"/>
</dbReference>
<feature type="region of interest" description="Disordered" evidence="11">
    <location>
        <begin position="483"/>
        <end position="525"/>
    </location>
</feature>
<dbReference type="Proteomes" id="UP001159427">
    <property type="component" value="Unassembled WGS sequence"/>
</dbReference>
<sequence length="935" mass="104439">MLGAILSSFLTYKVINLDLKVIFVEILALVLVQLIKVLCNAVYISDVRELAVVTQKISIIFGTVFCLVFTGICGIHHLERAAPKPWDFLECVWYVMVSPGDVRPDDLGGQLFVIIMISLAIILLPVELERLTSLLVTQNDVGGIDTIPGCDKHIVVCATNPRPATMIDFLNEIHAHASSREHHVVLLCPSELDSTLKVFLQVPVWSQRVTYLQGSALIDEDLSRARYIKNAKGCFILTDGYTDNRDAADKHTILRTWAIQRFAPATRLFVQILKPENKVHVSFVEHLVCEDEIKHAVLASNCVCPGISTFFTLLLHTLSDQRGSEDWHEMFGKCAGNEIYDIRLGDSKMFRPYCGKSFTHAAFHVHKKYGVSLFAISAATKDYRISLNPGPTHIMDYDDRCYYIAQSSEEDSHIKACKEPKQSSVVLLKHRLLHRNNSATTAGSVALELETDAVESGNCFSSFLNSSDQVTSFSSIGIKPEHSERYSRKKGGTKEVSLHIEDSRRSSDSHLQSDPDLEDDEEASEKGMDLLEDTSRTPSYVAGVPPCSSYVGHAPIKCHLLQNPKKTCCLPLRNEACVHRKVNDSAHLHQIQHGAIIVASPVAEAGLYNFILPLRAYQRPKCTLKPIILLLKEEPNQGFLMAVRHFPMLYYMTGTINSLDDLLEVGCLHAHSIVVVGFGSPGQTSDEDHMADATTIVDVQNIYRCFPRTTLIVELTYASNMRFMKFNALPSEIHSESTSFFSTGEVQLTKRANLEKKDHLDYIFSDPFAAGHVFSIDMLDTLLCQAFVKNYMIDLVRLMLGCQQVPGSGYLSSLKVTEDRVGIETYGRLIKRLCSTTCEIPIGLLRKDISEDDCIDASLEKEARDINDIIEARMKTLNMLGTELNAADFQQRPGHSYVIVNPPPEFELKAGDIIYLICPFIANEEQESTDPEIMV</sequence>
<evidence type="ECO:0000256" key="6">
    <source>
        <dbReference type="ARBA" id="ARBA00022958"/>
    </source>
</evidence>
<comment type="subcellular location">
    <subcellularLocation>
        <location evidence="1">Membrane</location>
        <topology evidence="1">Multi-pass membrane protein</topology>
    </subcellularLocation>
</comment>
<dbReference type="PANTHER" id="PTHR10027:SF10">
    <property type="entry name" value="SLOWPOKE 2, ISOFORM D"/>
    <property type="match status" value="1"/>
</dbReference>
<evidence type="ECO:0000256" key="2">
    <source>
        <dbReference type="ARBA" id="ARBA00022448"/>
    </source>
</evidence>
<evidence type="ECO:0000256" key="1">
    <source>
        <dbReference type="ARBA" id="ARBA00004141"/>
    </source>
</evidence>
<keyword evidence="4 12" id="KW-0812">Transmembrane</keyword>
<keyword evidence="2" id="KW-0813">Transport</keyword>
<reference evidence="14 15" key="1">
    <citation type="submission" date="2022-05" db="EMBL/GenBank/DDBJ databases">
        <authorList>
            <consortium name="Genoscope - CEA"/>
            <person name="William W."/>
        </authorList>
    </citation>
    <scope>NUCLEOTIDE SEQUENCE [LARGE SCALE GENOMIC DNA]</scope>
</reference>